<protein>
    <recommendedName>
        <fullName evidence="2">peptidoglycan lytic exotransglycosylase</fullName>
        <ecNumber evidence="2">4.2.2.n1</ecNumber>
    </recommendedName>
    <alternativeName>
        <fullName evidence="5">Murein hydrolase A</fullName>
    </alternativeName>
</protein>
<dbReference type="RefSeq" id="WP_093150128.1">
    <property type="nucleotide sequence ID" value="NZ_FNBW01000006.1"/>
</dbReference>
<dbReference type="InterPro" id="IPR026044">
    <property type="entry name" value="MltA"/>
</dbReference>
<evidence type="ECO:0000256" key="1">
    <source>
        <dbReference type="ARBA" id="ARBA00001420"/>
    </source>
</evidence>
<dbReference type="GO" id="GO:0071555">
    <property type="term" value="P:cell wall organization"/>
    <property type="evidence" value="ECO:0007669"/>
    <property type="project" value="UniProtKB-KW"/>
</dbReference>
<proteinExistence type="predicted"/>
<evidence type="ECO:0000313" key="9">
    <source>
        <dbReference type="Proteomes" id="UP000198615"/>
    </source>
</evidence>
<dbReference type="Pfam" id="PF06725">
    <property type="entry name" value="3D"/>
    <property type="match status" value="1"/>
</dbReference>
<dbReference type="EC" id="4.2.2.n1" evidence="2"/>
<organism evidence="8 9">
    <name type="scientific">Thalassobaculum litoreum DSM 18839</name>
    <dbReference type="NCBI Taxonomy" id="1123362"/>
    <lineage>
        <taxon>Bacteria</taxon>
        <taxon>Pseudomonadati</taxon>
        <taxon>Pseudomonadota</taxon>
        <taxon>Alphaproteobacteria</taxon>
        <taxon>Rhodospirillales</taxon>
        <taxon>Thalassobaculaceae</taxon>
        <taxon>Thalassobaculum</taxon>
    </lineage>
</organism>
<dbReference type="GO" id="GO:0009253">
    <property type="term" value="P:peptidoglycan catabolic process"/>
    <property type="evidence" value="ECO:0007669"/>
    <property type="project" value="TreeGrafter"/>
</dbReference>
<dbReference type="GO" id="GO:0008933">
    <property type="term" value="F:peptidoglycan lytic transglycosylase activity"/>
    <property type="evidence" value="ECO:0007669"/>
    <property type="project" value="TreeGrafter"/>
</dbReference>
<dbReference type="InterPro" id="IPR036908">
    <property type="entry name" value="RlpA-like_sf"/>
</dbReference>
<dbReference type="EMBL" id="FNBW01000006">
    <property type="protein sequence ID" value="SDF72795.1"/>
    <property type="molecule type" value="Genomic_DNA"/>
</dbReference>
<dbReference type="PANTHER" id="PTHR30124">
    <property type="entry name" value="MEMBRANE-BOUND LYTIC MUREIN TRANSGLYCOSYLASE A"/>
    <property type="match status" value="1"/>
</dbReference>
<dbReference type="CDD" id="cd14668">
    <property type="entry name" value="mlta_B"/>
    <property type="match status" value="1"/>
</dbReference>
<dbReference type="GO" id="GO:0019867">
    <property type="term" value="C:outer membrane"/>
    <property type="evidence" value="ECO:0007669"/>
    <property type="project" value="InterPro"/>
</dbReference>
<dbReference type="InterPro" id="IPR005300">
    <property type="entry name" value="MltA_B"/>
</dbReference>
<keyword evidence="9" id="KW-1185">Reference proteome</keyword>
<dbReference type="Gene3D" id="2.40.240.50">
    <property type="entry name" value="Barwin-like endoglucanases"/>
    <property type="match status" value="1"/>
</dbReference>
<keyword evidence="4" id="KW-0961">Cell wall biogenesis/degradation</keyword>
<feature type="chain" id="PRO_5034883992" description="peptidoglycan lytic exotransglycosylase" evidence="6">
    <location>
        <begin position="27"/>
        <end position="406"/>
    </location>
</feature>
<feature type="domain" description="Lytic transglycosylase MltA" evidence="7">
    <location>
        <begin position="139"/>
        <end position="296"/>
    </location>
</feature>
<evidence type="ECO:0000256" key="3">
    <source>
        <dbReference type="ARBA" id="ARBA00023239"/>
    </source>
</evidence>
<sequence length="406" mass="43568">MSPRNKPRLRALAASLLLGVLAACSADQPPETADGGTLLLARAGFSDLPGWTEDDVAAAVPAMRRSCSRMLRGEDAKPLTPGPRFGTIGDWRAACAAMERLTPGDTAAARAVFEEQFTVWRASDAVPKDDLFTGYYEPELRGARRPDATYGVPLYPRPGDLVLVDLGDFRESMKGERIAGRLEGFRLKPYDSRAEIDTGALDGKVQPIFWLADPIDAFFLHIQGSGLIRLPDGTRTRVGYDGHNGHIYFPIGRHLIGEGHVPKEEMSMQAIRTWLEAHPGQMQAVMNLNPSYIFFRELTGDGPIGAQGVALTAQRSLAVDRTKHALGVPIWVDIDYGDDGGLRRLMVAQDTGGAIRGPIRGDFFWGSGAAAGDKAGAMAASGRMWLLLPVGVNPNAVPPAVSAAAG</sequence>
<evidence type="ECO:0000256" key="5">
    <source>
        <dbReference type="ARBA" id="ARBA00030918"/>
    </source>
</evidence>
<dbReference type="SMART" id="SM00925">
    <property type="entry name" value="MltA"/>
    <property type="match status" value="1"/>
</dbReference>
<evidence type="ECO:0000256" key="6">
    <source>
        <dbReference type="SAM" id="SignalP"/>
    </source>
</evidence>
<dbReference type="Gene3D" id="2.40.40.10">
    <property type="entry name" value="RlpA-like domain"/>
    <property type="match status" value="1"/>
</dbReference>
<evidence type="ECO:0000256" key="2">
    <source>
        <dbReference type="ARBA" id="ARBA00012587"/>
    </source>
</evidence>
<keyword evidence="3" id="KW-0456">Lyase</keyword>
<evidence type="ECO:0000256" key="4">
    <source>
        <dbReference type="ARBA" id="ARBA00023316"/>
    </source>
</evidence>
<dbReference type="GO" id="GO:0004553">
    <property type="term" value="F:hydrolase activity, hydrolyzing O-glycosyl compounds"/>
    <property type="evidence" value="ECO:0007669"/>
    <property type="project" value="InterPro"/>
</dbReference>
<comment type="caution">
    <text evidence="8">The sequence shown here is derived from an EMBL/GenBank/DDBJ whole genome shotgun (WGS) entry which is preliminary data.</text>
</comment>
<accession>A0A8G2BHC1</accession>
<dbReference type="InterPro" id="IPR010611">
    <property type="entry name" value="3D_dom"/>
</dbReference>
<dbReference type="CDD" id="cd14485">
    <property type="entry name" value="mltA_like_LT_A"/>
    <property type="match status" value="1"/>
</dbReference>
<dbReference type="PIRSF" id="PIRSF019422">
    <property type="entry name" value="MltA"/>
    <property type="match status" value="1"/>
</dbReference>
<dbReference type="PROSITE" id="PS51257">
    <property type="entry name" value="PROKAR_LIPOPROTEIN"/>
    <property type="match status" value="1"/>
</dbReference>
<feature type="signal peptide" evidence="6">
    <location>
        <begin position="1"/>
        <end position="26"/>
    </location>
</feature>
<dbReference type="GO" id="GO:0009254">
    <property type="term" value="P:peptidoglycan turnover"/>
    <property type="evidence" value="ECO:0007669"/>
    <property type="project" value="InterPro"/>
</dbReference>
<dbReference type="SUPFAM" id="SSF50685">
    <property type="entry name" value="Barwin-like endoglucanases"/>
    <property type="match status" value="1"/>
</dbReference>
<comment type="catalytic activity">
    <reaction evidence="1">
        <text>Exolytic cleavage of the (1-&gt;4)-beta-glycosidic linkage between N-acetylmuramic acid (MurNAc) and N-acetylglucosamine (GlcNAc) residues in peptidoglycan, from either the reducing or the non-reducing ends of the peptidoglycan chains, with concomitant formation of a 1,6-anhydrobond in the MurNAc residue.</text>
        <dbReference type="EC" id="4.2.2.n1"/>
    </reaction>
</comment>
<evidence type="ECO:0000259" key="7">
    <source>
        <dbReference type="SMART" id="SM00925"/>
    </source>
</evidence>
<dbReference type="OrthoDB" id="9783686at2"/>
<dbReference type="Pfam" id="PF03562">
    <property type="entry name" value="MltA"/>
    <property type="match status" value="1"/>
</dbReference>
<dbReference type="PANTHER" id="PTHR30124:SF0">
    <property type="entry name" value="MEMBRANE-BOUND LYTIC MUREIN TRANSGLYCOSYLASE A"/>
    <property type="match status" value="1"/>
</dbReference>
<gene>
    <name evidence="8" type="ORF">SAMN05660686_02094</name>
</gene>
<reference evidence="8 9" key="1">
    <citation type="submission" date="2016-10" db="EMBL/GenBank/DDBJ databases">
        <authorList>
            <person name="Varghese N."/>
            <person name="Submissions S."/>
        </authorList>
    </citation>
    <scope>NUCLEOTIDE SEQUENCE [LARGE SCALE GENOMIC DNA]</scope>
    <source>
        <strain evidence="8 9">DSM 18839</strain>
    </source>
</reference>
<dbReference type="AlphaFoldDB" id="A0A8G2BHC1"/>
<name>A0A8G2BHC1_9PROT</name>
<keyword evidence="6" id="KW-0732">Signal</keyword>
<evidence type="ECO:0000313" key="8">
    <source>
        <dbReference type="EMBL" id="SDF72795.1"/>
    </source>
</evidence>
<dbReference type="Proteomes" id="UP000198615">
    <property type="component" value="Unassembled WGS sequence"/>
</dbReference>